<reference evidence="2 3" key="1">
    <citation type="submission" date="2018-01" db="EMBL/GenBank/DDBJ databases">
        <title>Genome characterization of the sugarcane-associated fungus Trichoderma ghanense CCMA-1212 and their application in lignocelulose bioconversion.</title>
        <authorList>
            <person name="Steindorff A.S."/>
            <person name="Mendes T.D."/>
            <person name="Vilela E.S.D."/>
            <person name="Rodrigues D.S."/>
            <person name="Formighieri E.F."/>
            <person name="Melo I.S."/>
            <person name="Favaro L.C.L."/>
        </authorList>
    </citation>
    <scope>NUCLEOTIDE SEQUENCE [LARGE SCALE GENOMIC DNA]</scope>
    <source>
        <strain evidence="2 3">CCMA-1212</strain>
    </source>
</reference>
<accession>A0ABY2GU70</accession>
<dbReference type="InterPro" id="IPR052711">
    <property type="entry name" value="Zinc_ADH-like"/>
</dbReference>
<sequence>MADQDIPQTRRALRRIGPRAAIFVDEAIPSRGSSDVLIWVRAVSLNYKDLAMLDDNFPWPVPSNIIMGADVAGEVAWVGEKVAKFKVGDRVVAIHNLDNVTGRETTARAPGQDVDGTLATYVVFSEVELVKFPDNLSWTEASILPCSGVTAWSALNMRTSSLWGKTVLVQGTGGVSTIALSLAAKAGATVIATSSSDAKLERARQLGASHVVNYKQDPNWEQQVLDLTGGLGVDIVIEQGGAQTLLQSVKSVKREGQISQVGFLSGHGQGDMFRLVQLLIIKKCSIVGIQVGSKGDLEDLLDFLKQPHFKPEPCIDRVFSFDESLDAFDYTRQGDAVGKVVIEF</sequence>
<comment type="caution">
    <text evidence="2">The sequence shown here is derived from an EMBL/GenBank/DDBJ whole genome shotgun (WGS) entry which is preliminary data.</text>
</comment>
<protein>
    <recommendedName>
        <fullName evidence="1">Enoyl reductase (ER) domain-containing protein</fullName>
    </recommendedName>
</protein>
<dbReference type="GeneID" id="300580744"/>
<dbReference type="Pfam" id="PF08240">
    <property type="entry name" value="ADH_N"/>
    <property type="match status" value="1"/>
</dbReference>
<dbReference type="SUPFAM" id="SSF51735">
    <property type="entry name" value="NAD(P)-binding Rossmann-fold domains"/>
    <property type="match status" value="1"/>
</dbReference>
<dbReference type="Gene3D" id="3.40.50.720">
    <property type="entry name" value="NAD(P)-binding Rossmann-like Domain"/>
    <property type="match status" value="1"/>
</dbReference>
<proteinExistence type="predicted"/>
<dbReference type="InterPro" id="IPR013154">
    <property type="entry name" value="ADH-like_N"/>
</dbReference>
<dbReference type="SUPFAM" id="SSF50129">
    <property type="entry name" value="GroES-like"/>
    <property type="match status" value="1"/>
</dbReference>
<dbReference type="Proteomes" id="UP001642720">
    <property type="component" value="Unassembled WGS sequence"/>
</dbReference>
<dbReference type="InterPro" id="IPR036291">
    <property type="entry name" value="NAD(P)-bd_dom_sf"/>
</dbReference>
<keyword evidence="3" id="KW-1185">Reference proteome</keyword>
<gene>
    <name evidence="2" type="ORF">CCMA1212_009201</name>
</gene>
<evidence type="ECO:0000259" key="1">
    <source>
        <dbReference type="SMART" id="SM00829"/>
    </source>
</evidence>
<dbReference type="Gene3D" id="3.90.180.10">
    <property type="entry name" value="Medium-chain alcohol dehydrogenases, catalytic domain"/>
    <property type="match status" value="1"/>
</dbReference>
<dbReference type="CDD" id="cd08276">
    <property type="entry name" value="MDR7"/>
    <property type="match status" value="1"/>
</dbReference>
<dbReference type="InterPro" id="IPR013149">
    <property type="entry name" value="ADH-like_C"/>
</dbReference>
<dbReference type="EMBL" id="PPTA01000016">
    <property type="protein sequence ID" value="TFA99111.1"/>
    <property type="molecule type" value="Genomic_DNA"/>
</dbReference>
<dbReference type="PANTHER" id="PTHR45033:SF2">
    <property type="entry name" value="ZINC-TYPE ALCOHOL DEHYDROGENASE-LIKE PROTEIN C1773.06C"/>
    <property type="match status" value="1"/>
</dbReference>
<feature type="domain" description="Enoyl reductase (ER)" evidence="1">
    <location>
        <begin position="17"/>
        <end position="342"/>
    </location>
</feature>
<dbReference type="InterPro" id="IPR011032">
    <property type="entry name" value="GroES-like_sf"/>
</dbReference>
<dbReference type="RefSeq" id="XP_073555313.1">
    <property type="nucleotide sequence ID" value="XM_073706294.1"/>
</dbReference>
<dbReference type="Pfam" id="PF00107">
    <property type="entry name" value="ADH_zinc_N"/>
    <property type="match status" value="1"/>
</dbReference>
<name>A0ABY2GU70_9HYPO</name>
<dbReference type="InterPro" id="IPR020843">
    <property type="entry name" value="ER"/>
</dbReference>
<organism evidence="2 3">
    <name type="scientific">Trichoderma ghanense</name>
    <dbReference type="NCBI Taxonomy" id="65468"/>
    <lineage>
        <taxon>Eukaryota</taxon>
        <taxon>Fungi</taxon>
        <taxon>Dikarya</taxon>
        <taxon>Ascomycota</taxon>
        <taxon>Pezizomycotina</taxon>
        <taxon>Sordariomycetes</taxon>
        <taxon>Hypocreomycetidae</taxon>
        <taxon>Hypocreales</taxon>
        <taxon>Hypocreaceae</taxon>
        <taxon>Trichoderma</taxon>
    </lineage>
</organism>
<evidence type="ECO:0000313" key="3">
    <source>
        <dbReference type="Proteomes" id="UP001642720"/>
    </source>
</evidence>
<dbReference type="PANTHER" id="PTHR45033">
    <property type="match status" value="1"/>
</dbReference>
<evidence type="ECO:0000313" key="2">
    <source>
        <dbReference type="EMBL" id="TFA99111.1"/>
    </source>
</evidence>
<dbReference type="SMART" id="SM00829">
    <property type="entry name" value="PKS_ER"/>
    <property type="match status" value="1"/>
</dbReference>